<dbReference type="GO" id="GO:0003755">
    <property type="term" value="F:peptidyl-prolyl cis-trans isomerase activity"/>
    <property type="evidence" value="ECO:0007669"/>
    <property type="project" value="UniProtKB-KW"/>
</dbReference>
<keyword evidence="3" id="KW-0997">Cell inner membrane</keyword>
<dbReference type="PANTHER" id="PTHR47529">
    <property type="entry name" value="PEPTIDYL-PROLYL CIS-TRANS ISOMERASE D"/>
    <property type="match status" value="1"/>
</dbReference>
<evidence type="ECO:0000256" key="12">
    <source>
        <dbReference type="SAM" id="Phobius"/>
    </source>
</evidence>
<keyword evidence="6 12" id="KW-0472">Membrane</keyword>
<keyword evidence="4 12" id="KW-0812">Transmembrane</keyword>
<evidence type="ECO:0000256" key="8">
    <source>
        <dbReference type="ARBA" id="ARBA00038408"/>
    </source>
</evidence>
<name>A0A7J0BR57_9BACT</name>
<dbReference type="AlphaFoldDB" id="A0A7J0BR57"/>
<dbReference type="Pfam" id="PF13624">
    <property type="entry name" value="SurA_N_3"/>
    <property type="match status" value="1"/>
</dbReference>
<evidence type="ECO:0000256" key="9">
    <source>
        <dbReference type="ARBA" id="ARBA00040743"/>
    </source>
</evidence>
<dbReference type="PROSITE" id="PS50198">
    <property type="entry name" value="PPIC_PPIASE_2"/>
    <property type="match status" value="1"/>
</dbReference>
<keyword evidence="5 12" id="KW-1133">Transmembrane helix</keyword>
<comment type="caution">
    <text evidence="14">The sequence shown here is derived from an EMBL/GenBank/DDBJ whole genome shotgun (WGS) entry which is preliminary data.</text>
</comment>
<keyword evidence="11 14" id="KW-0413">Isomerase</keyword>
<dbReference type="Gene3D" id="1.10.4030.10">
    <property type="entry name" value="Porin chaperone SurA, peptide-binding domain"/>
    <property type="match status" value="1"/>
</dbReference>
<dbReference type="Gene3D" id="3.10.50.40">
    <property type="match status" value="1"/>
</dbReference>
<dbReference type="InterPro" id="IPR023058">
    <property type="entry name" value="PPIase_PpiC_CS"/>
</dbReference>
<reference evidence="14 15" key="1">
    <citation type="submission" date="2020-05" db="EMBL/GenBank/DDBJ databases">
        <title>Draft genome sequence of Desulfovibrio psychrotolerans JS1T.</title>
        <authorList>
            <person name="Ueno A."/>
            <person name="Tamazawa S."/>
            <person name="Tamamura S."/>
            <person name="Murakami T."/>
            <person name="Kiyama T."/>
            <person name="Inomata H."/>
            <person name="Amano Y."/>
            <person name="Miyakawa K."/>
            <person name="Tamaki H."/>
            <person name="Naganuma T."/>
            <person name="Kaneko K."/>
        </authorList>
    </citation>
    <scope>NUCLEOTIDE SEQUENCE [LARGE SCALE GENOMIC DNA]</scope>
    <source>
        <strain evidence="14 15">JS1</strain>
    </source>
</reference>
<evidence type="ECO:0000313" key="14">
    <source>
        <dbReference type="EMBL" id="GFM36169.1"/>
    </source>
</evidence>
<evidence type="ECO:0000256" key="5">
    <source>
        <dbReference type="ARBA" id="ARBA00022989"/>
    </source>
</evidence>
<dbReference type="EMBL" id="BLVP01000002">
    <property type="protein sequence ID" value="GFM36169.1"/>
    <property type="molecule type" value="Genomic_DNA"/>
</dbReference>
<evidence type="ECO:0000256" key="4">
    <source>
        <dbReference type="ARBA" id="ARBA00022692"/>
    </source>
</evidence>
<comment type="similarity">
    <text evidence="8">Belongs to the PpiD chaperone family.</text>
</comment>
<dbReference type="InterPro" id="IPR000297">
    <property type="entry name" value="PPIase_PpiC"/>
</dbReference>
<dbReference type="InterPro" id="IPR027304">
    <property type="entry name" value="Trigger_fact/SurA_dom_sf"/>
</dbReference>
<sequence length="631" mass="68977">MLDSIRQNAQSWGVKIAFALIIIVFVFWGVGSMSPSKNASVLATVNEKPILVPEFKQAYEQQFAMMKQQIPGLKAEDLRQIGFGQQVLQQLVTKKLILQEAERMGVTVTPHELKKTIASIAVFRNEQEVFDGDVYKKVLAAQGMTPGQFEESYRQDLLLEKMQDYVTLPAAVTAEEARAAFAFAGERRSIEYAVLAAASFVEKATVDPESVQQFYENNKQQFSQPARVSLDYILITPRSLARPDEVSDADVAAYYEANSESAFVQEESMQARHILVLADENAPEEKVAEAKAKIEAVKARIAKGEDFGAVAKAVSECPSAPQGGDLGTFGRGAMVKPFEDAAFALKAGQVSDVVRTQFGFHIIKAEAVTPRKVKTLDEVGDDIRRRIAEDRAADKVADTMDTVFEELLAGKALAAAADEHKLELRSTPEFPRSRAQDVAGLKEESAAIVFSTPADSLVESPLEVEGGYILARVNTSKPESFVHFEQVKPAIEGRLLQEAATRMAGEEARAIANDVKAGNLPKALADTVQTSPLINRNGVVPGLGQAPELMEAVFSGTADTWSGPFMSTAGAVFFRVKDVAAPTEEEWKSAEERVIASMLNARKQELFRAFVNELVKKGKVEIHNQDFVANL</sequence>
<keyword evidence="2" id="KW-1003">Cell membrane</keyword>
<dbReference type="InterPro" id="IPR052029">
    <property type="entry name" value="PpiD_chaperone"/>
</dbReference>
<dbReference type="PANTHER" id="PTHR47529:SF1">
    <property type="entry name" value="PERIPLASMIC CHAPERONE PPID"/>
    <property type="match status" value="1"/>
</dbReference>
<feature type="domain" description="PpiC" evidence="13">
    <location>
        <begin position="266"/>
        <end position="367"/>
    </location>
</feature>
<evidence type="ECO:0000259" key="13">
    <source>
        <dbReference type="PROSITE" id="PS50198"/>
    </source>
</evidence>
<evidence type="ECO:0000256" key="6">
    <source>
        <dbReference type="ARBA" id="ARBA00023136"/>
    </source>
</evidence>
<keyword evidence="11" id="KW-0697">Rotamase</keyword>
<dbReference type="SUPFAM" id="SSF54534">
    <property type="entry name" value="FKBP-like"/>
    <property type="match status" value="1"/>
</dbReference>
<dbReference type="RefSeq" id="WP_174408845.1">
    <property type="nucleotide sequence ID" value="NZ_BLVP01000002.1"/>
</dbReference>
<evidence type="ECO:0000256" key="2">
    <source>
        <dbReference type="ARBA" id="ARBA00022475"/>
    </source>
</evidence>
<comment type="subcellular location">
    <subcellularLocation>
        <location evidence="1">Cell inner membrane</location>
        <topology evidence="1">Single-pass type II membrane protein</topology>
        <orientation evidence="1">Periplasmic side</orientation>
    </subcellularLocation>
</comment>
<evidence type="ECO:0000256" key="7">
    <source>
        <dbReference type="ARBA" id="ARBA00023186"/>
    </source>
</evidence>
<evidence type="ECO:0000313" key="15">
    <source>
        <dbReference type="Proteomes" id="UP000503820"/>
    </source>
</evidence>
<proteinExistence type="inferred from homology"/>
<keyword evidence="7" id="KW-0143">Chaperone</keyword>
<dbReference type="SUPFAM" id="SSF109998">
    <property type="entry name" value="Triger factor/SurA peptide-binding domain-like"/>
    <property type="match status" value="1"/>
</dbReference>
<protein>
    <recommendedName>
        <fullName evidence="9">Periplasmic chaperone PpiD</fullName>
    </recommendedName>
    <alternativeName>
        <fullName evidence="10">Periplasmic folding chaperone</fullName>
    </alternativeName>
</protein>
<organism evidence="14 15">
    <name type="scientific">Desulfovibrio psychrotolerans</name>
    <dbReference type="NCBI Taxonomy" id="415242"/>
    <lineage>
        <taxon>Bacteria</taxon>
        <taxon>Pseudomonadati</taxon>
        <taxon>Thermodesulfobacteriota</taxon>
        <taxon>Desulfovibrionia</taxon>
        <taxon>Desulfovibrionales</taxon>
        <taxon>Desulfovibrionaceae</taxon>
        <taxon>Desulfovibrio</taxon>
    </lineage>
</organism>
<keyword evidence="15" id="KW-1185">Reference proteome</keyword>
<dbReference type="Pfam" id="PF00639">
    <property type="entry name" value="Rotamase"/>
    <property type="match status" value="1"/>
</dbReference>
<dbReference type="InterPro" id="IPR046357">
    <property type="entry name" value="PPIase_dom_sf"/>
</dbReference>
<evidence type="ECO:0000256" key="11">
    <source>
        <dbReference type="PROSITE-ProRule" id="PRU00278"/>
    </source>
</evidence>
<dbReference type="Proteomes" id="UP000503820">
    <property type="component" value="Unassembled WGS sequence"/>
</dbReference>
<feature type="transmembrane region" description="Helical" evidence="12">
    <location>
        <begin position="12"/>
        <end position="31"/>
    </location>
</feature>
<dbReference type="GO" id="GO:0005886">
    <property type="term" value="C:plasma membrane"/>
    <property type="evidence" value="ECO:0007669"/>
    <property type="project" value="UniProtKB-SubCell"/>
</dbReference>
<dbReference type="PROSITE" id="PS01096">
    <property type="entry name" value="PPIC_PPIASE_1"/>
    <property type="match status" value="1"/>
</dbReference>
<evidence type="ECO:0000256" key="3">
    <source>
        <dbReference type="ARBA" id="ARBA00022519"/>
    </source>
</evidence>
<gene>
    <name evidence="14" type="ORF">DSM19430T_08530</name>
</gene>
<accession>A0A7J0BR57</accession>
<evidence type="ECO:0000256" key="10">
    <source>
        <dbReference type="ARBA" id="ARBA00042775"/>
    </source>
</evidence>
<evidence type="ECO:0000256" key="1">
    <source>
        <dbReference type="ARBA" id="ARBA00004382"/>
    </source>
</evidence>